<evidence type="ECO:0000313" key="2">
    <source>
        <dbReference type="EMBL" id="KEQ15313.1"/>
    </source>
</evidence>
<feature type="chain" id="PRO_5001760647" evidence="1">
    <location>
        <begin position="22"/>
        <end position="263"/>
    </location>
</feature>
<dbReference type="AlphaFoldDB" id="A0A081NA40"/>
<organism evidence="2 3">
    <name type="scientific">Endozoicomonas montiporae</name>
    <dbReference type="NCBI Taxonomy" id="1027273"/>
    <lineage>
        <taxon>Bacteria</taxon>
        <taxon>Pseudomonadati</taxon>
        <taxon>Pseudomonadota</taxon>
        <taxon>Gammaproteobacteria</taxon>
        <taxon>Oceanospirillales</taxon>
        <taxon>Endozoicomonadaceae</taxon>
        <taxon>Endozoicomonas</taxon>
    </lineage>
</organism>
<evidence type="ECO:0000256" key="1">
    <source>
        <dbReference type="SAM" id="SignalP"/>
    </source>
</evidence>
<feature type="signal peptide" evidence="1">
    <location>
        <begin position="1"/>
        <end position="21"/>
    </location>
</feature>
<name>A0A081NA40_9GAMM</name>
<reference evidence="2 3" key="1">
    <citation type="submission" date="2014-06" db="EMBL/GenBank/DDBJ databases">
        <title>Whole Genome Sequences of Three Symbiotic Endozoicomonas Bacteria.</title>
        <authorList>
            <person name="Neave M.J."/>
            <person name="Apprill A."/>
            <person name="Voolstra C.R."/>
        </authorList>
    </citation>
    <scope>NUCLEOTIDE SEQUENCE [LARGE SCALE GENOMIC DNA]</scope>
    <source>
        <strain evidence="2 3">LMG 24815</strain>
    </source>
</reference>
<evidence type="ECO:0000313" key="3">
    <source>
        <dbReference type="Proteomes" id="UP000028006"/>
    </source>
</evidence>
<proteinExistence type="predicted"/>
<gene>
    <name evidence="2" type="ORF">GZ77_01245</name>
</gene>
<comment type="caution">
    <text evidence="2">The sequence shown here is derived from an EMBL/GenBank/DDBJ whole genome shotgun (WGS) entry which is preliminary data.</text>
</comment>
<keyword evidence="3" id="KW-1185">Reference proteome</keyword>
<dbReference type="Proteomes" id="UP000028006">
    <property type="component" value="Unassembled WGS sequence"/>
</dbReference>
<accession>A0A081NA40</accession>
<protein>
    <submittedName>
        <fullName evidence="2">Uncharacterized protein</fullName>
    </submittedName>
</protein>
<dbReference type="EMBL" id="JOKG01000001">
    <property type="protein sequence ID" value="KEQ15313.1"/>
    <property type="molecule type" value="Genomic_DNA"/>
</dbReference>
<sequence>MTVTMGGIRYFLFLSALLLNAVVSEASSDERFCSIGSKTYYPESGEKPDNWKKMWSRHIVTPDGKKLTSIDFRVEFDWQSIMPLNIRLGSGVNNKVRNIALQSVIRRTGEVFMDKLSLYRQLKQTDCYEEESKPWRIFCLNFCSSSVIDYIFQDTYHGFDEVILLENRWDGSTLYLDDRLERHSLGDLWVAGKQEIDGFHRGCLYVAYLDQGIFLLVYEQGFQFLDFDGFFKLVGYLIQIGEQWASLRLSPKKTPLILKFREL</sequence>
<dbReference type="RefSeq" id="WP_034872530.1">
    <property type="nucleotide sequence ID" value="NZ_JOKG01000001.1"/>
</dbReference>
<keyword evidence="1" id="KW-0732">Signal</keyword>